<dbReference type="PROSITE" id="PS50006">
    <property type="entry name" value="FHA_DOMAIN"/>
    <property type="match status" value="1"/>
</dbReference>
<dbReference type="SUPFAM" id="SSF52113">
    <property type="entry name" value="BRCT domain"/>
    <property type="match status" value="1"/>
</dbReference>
<dbReference type="FunFam" id="3.40.50.10980:FF:000001">
    <property type="entry name" value="Nibrin"/>
    <property type="match status" value="1"/>
</dbReference>
<dbReference type="PANTHER" id="PTHR12162">
    <property type="entry name" value="NIBRIN-RELATED"/>
    <property type="match status" value="1"/>
</dbReference>
<evidence type="ECO:0000259" key="12">
    <source>
        <dbReference type="PROSITE" id="PS50006"/>
    </source>
</evidence>
<dbReference type="PANTHER" id="PTHR12162:SF0">
    <property type="entry name" value="NIBRIN"/>
    <property type="match status" value="1"/>
</dbReference>
<dbReference type="SMART" id="SM01348">
    <property type="entry name" value="Nbs1_C"/>
    <property type="match status" value="1"/>
</dbReference>
<dbReference type="SUPFAM" id="SSF49879">
    <property type="entry name" value="SMAD/FHA domain"/>
    <property type="match status" value="1"/>
</dbReference>
<dbReference type="Gene3D" id="3.40.50.10190">
    <property type="entry name" value="BRCT domain"/>
    <property type="match status" value="1"/>
</dbReference>
<proteinExistence type="inferred from homology"/>
<evidence type="ECO:0000256" key="2">
    <source>
        <dbReference type="ARBA" id="ARBA00004322"/>
    </source>
</evidence>
<dbReference type="InterPro" id="IPR032429">
    <property type="entry name" value="Nibrin_BRCT2"/>
</dbReference>
<comment type="similarity">
    <text evidence="10">Belongs to the Nibrin family.</text>
</comment>
<feature type="region of interest" description="Disordered" evidence="11">
    <location>
        <begin position="681"/>
        <end position="713"/>
    </location>
</feature>
<feature type="region of interest" description="Disordered" evidence="11">
    <location>
        <begin position="449"/>
        <end position="526"/>
    </location>
</feature>
<evidence type="ECO:0000256" key="5">
    <source>
        <dbReference type="ARBA" id="ARBA00022763"/>
    </source>
</evidence>
<dbReference type="Pfam" id="PF00498">
    <property type="entry name" value="FHA"/>
    <property type="match status" value="1"/>
</dbReference>
<keyword evidence="7" id="KW-0539">Nucleus</keyword>
<keyword evidence="6" id="KW-0234">DNA repair</keyword>
<keyword evidence="8" id="KW-0469">Meiosis</keyword>
<dbReference type="InterPro" id="IPR000253">
    <property type="entry name" value="FHA_dom"/>
</dbReference>
<protein>
    <recommendedName>
        <fullName evidence="3">Nibrin</fullName>
    </recommendedName>
</protein>
<dbReference type="InterPro" id="IPR043014">
    <property type="entry name" value="Nibrin_BRCT2_sf"/>
</dbReference>
<dbReference type="Proteomes" id="UP001347796">
    <property type="component" value="Unassembled WGS sequence"/>
</dbReference>
<evidence type="ECO:0000256" key="4">
    <source>
        <dbReference type="ARBA" id="ARBA00022454"/>
    </source>
</evidence>
<dbReference type="GO" id="GO:0030870">
    <property type="term" value="C:Mre11 complex"/>
    <property type="evidence" value="ECO:0007669"/>
    <property type="project" value="InterPro"/>
</dbReference>
<dbReference type="InterPro" id="IPR013908">
    <property type="entry name" value="Nibrin_C"/>
</dbReference>
<accession>A0AAN8JIA5</accession>
<feature type="domain" description="FHA" evidence="12">
    <location>
        <begin position="22"/>
        <end position="81"/>
    </location>
</feature>
<sequence length="713" mass="80670">MWYLISNLRSDERYVFLCGKEYVFGRKDCDVILTGDPAVSRRHATIQINHSDSSLAFPHKLPLVLLKDLSKFGTWLSGKRVQGEAHLKDGDQVYFGSPKSSFTLVYEPFIVTTSCLDTPSKKLSRTFISKIGGHLVNDWRKECNLLVMNSISVTIKVVCALVSQKCIVTPNYLEDYLKYLEKEGIEPDPKNYLPTVIESEINSDSVSFLPDVRRKTLFQGMKFIFLIPKQFKKMNMAIELAGGMPILMEEGSDDNDDSVLCQDGTVVMAITEDLNTLTPNAKQWCHQVQKILKKKKKNMIPDSEIGYAVLFCSTENHCNPDISNQQIIPEIKSQSLNTESMFDTTSDILAVNTEISQQGKTRKIKTVATPGGRQTVDETFISKESVKKGKSPVARTREKSPVPNRKGPTQSVADHDEPVVEIKDEPLTPMTTTSMNIAKDSSIYTEITEQIKTEPTSSRKRTRSPSPVANKKGQPNSTIDDDDLMMRSTNQNSPKKERIAVRKRGRSPSPSTSRDESANKRNKVIEAAICKQPTTTTIKKEEIAKEENITHVDDPVDVDQSEQTHNEEPSQLQDGFLTTRKHLQKQRVKNEDYIFESDLPERCVVTSFVELVTRPPTKTPLTRGEAVPQGYIKWKGQLVKNYKKFKKVQHAGSHALPNIIGGSDLQVHEVERSKDLENWFQQSMQAESQQNEQEKEAQELFDFQPKHSRKKTR</sequence>
<dbReference type="Pfam" id="PF16508">
    <property type="entry name" value="NIBRIN_BRCT_II"/>
    <property type="match status" value="1"/>
</dbReference>
<dbReference type="GO" id="GO:0003684">
    <property type="term" value="F:damaged DNA binding"/>
    <property type="evidence" value="ECO:0007669"/>
    <property type="project" value="TreeGrafter"/>
</dbReference>
<dbReference type="InterPro" id="IPR040227">
    <property type="entry name" value="Nibrin-rel"/>
</dbReference>
<evidence type="ECO:0000313" key="14">
    <source>
        <dbReference type="Proteomes" id="UP001347796"/>
    </source>
</evidence>
<feature type="compositionally biased region" description="Polar residues" evidence="11">
    <location>
        <begin position="681"/>
        <end position="691"/>
    </location>
</feature>
<comment type="subcellular location">
    <subcellularLocation>
        <location evidence="1">Chromosome</location>
    </subcellularLocation>
    <subcellularLocation>
        <location evidence="2">Nucleus</location>
        <location evidence="2">PML body</location>
    </subcellularLocation>
</comment>
<evidence type="ECO:0000256" key="1">
    <source>
        <dbReference type="ARBA" id="ARBA00004286"/>
    </source>
</evidence>
<keyword evidence="9" id="KW-0131">Cell cycle</keyword>
<dbReference type="InterPro" id="IPR008984">
    <property type="entry name" value="SMAD_FHA_dom_sf"/>
</dbReference>
<dbReference type="FunFam" id="2.60.200.20:FF:000017">
    <property type="entry name" value="Nibrin"/>
    <property type="match status" value="1"/>
</dbReference>
<evidence type="ECO:0000256" key="10">
    <source>
        <dbReference type="ARBA" id="ARBA00044757"/>
    </source>
</evidence>
<evidence type="ECO:0000256" key="8">
    <source>
        <dbReference type="ARBA" id="ARBA00023254"/>
    </source>
</evidence>
<evidence type="ECO:0000256" key="6">
    <source>
        <dbReference type="ARBA" id="ARBA00023204"/>
    </source>
</evidence>
<dbReference type="InterPro" id="IPR001357">
    <property type="entry name" value="BRCT_dom"/>
</dbReference>
<evidence type="ECO:0000256" key="11">
    <source>
        <dbReference type="SAM" id="MobiDB-lite"/>
    </source>
</evidence>
<dbReference type="Gene3D" id="2.60.200.20">
    <property type="match status" value="1"/>
</dbReference>
<dbReference type="CDD" id="cd22667">
    <property type="entry name" value="FHA_NBN"/>
    <property type="match status" value="1"/>
</dbReference>
<evidence type="ECO:0000256" key="9">
    <source>
        <dbReference type="ARBA" id="ARBA00023306"/>
    </source>
</evidence>
<dbReference type="CDD" id="cd17741">
    <property type="entry name" value="BRCT_nibrin"/>
    <property type="match status" value="1"/>
</dbReference>
<dbReference type="SMART" id="SM00240">
    <property type="entry name" value="FHA"/>
    <property type="match status" value="1"/>
</dbReference>
<reference evidence="13 14" key="1">
    <citation type="submission" date="2024-01" db="EMBL/GenBank/DDBJ databases">
        <title>The genome of the rayed Mediterranean limpet Patella caerulea (Linnaeus, 1758).</title>
        <authorList>
            <person name="Anh-Thu Weber A."/>
            <person name="Halstead-Nussloch G."/>
        </authorList>
    </citation>
    <scope>NUCLEOTIDE SEQUENCE [LARGE SCALE GENOMIC DNA]</scope>
    <source>
        <strain evidence="13">AATW-2023a</strain>
        <tissue evidence="13">Whole specimen</tissue>
    </source>
</reference>
<dbReference type="Gene3D" id="3.40.50.10980">
    <property type="entry name" value="Nibrin, BRCT2 domain"/>
    <property type="match status" value="1"/>
</dbReference>
<dbReference type="AlphaFoldDB" id="A0AAN8JIA5"/>
<organism evidence="13 14">
    <name type="scientific">Patella caerulea</name>
    <name type="common">Rayed Mediterranean limpet</name>
    <dbReference type="NCBI Taxonomy" id="87958"/>
    <lineage>
        <taxon>Eukaryota</taxon>
        <taxon>Metazoa</taxon>
        <taxon>Spiralia</taxon>
        <taxon>Lophotrochozoa</taxon>
        <taxon>Mollusca</taxon>
        <taxon>Gastropoda</taxon>
        <taxon>Patellogastropoda</taxon>
        <taxon>Patelloidea</taxon>
        <taxon>Patellidae</taxon>
        <taxon>Patella</taxon>
    </lineage>
</organism>
<dbReference type="GO" id="GO:0016605">
    <property type="term" value="C:PML body"/>
    <property type="evidence" value="ECO:0007669"/>
    <property type="project" value="UniProtKB-SubCell"/>
</dbReference>
<keyword evidence="14" id="KW-1185">Reference proteome</keyword>
<gene>
    <name evidence="13" type="ORF">SNE40_012747</name>
</gene>
<dbReference type="GO" id="GO:0000724">
    <property type="term" value="P:double-strand break repair via homologous recombination"/>
    <property type="evidence" value="ECO:0007669"/>
    <property type="project" value="TreeGrafter"/>
</dbReference>
<dbReference type="GO" id="GO:0007095">
    <property type="term" value="P:mitotic G2 DNA damage checkpoint signaling"/>
    <property type="evidence" value="ECO:0007669"/>
    <property type="project" value="InterPro"/>
</dbReference>
<evidence type="ECO:0000256" key="7">
    <source>
        <dbReference type="ARBA" id="ARBA00023242"/>
    </source>
</evidence>
<dbReference type="EMBL" id="JAZGQO010000009">
    <property type="protein sequence ID" value="KAK6177872.1"/>
    <property type="molecule type" value="Genomic_DNA"/>
</dbReference>
<evidence type="ECO:0000313" key="13">
    <source>
        <dbReference type="EMBL" id="KAK6177872.1"/>
    </source>
</evidence>
<evidence type="ECO:0000256" key="3">
    <source>
        <dbReference type="ARBA" id="ARBA00020013"/>
    </source>
</evidence>
<dbReference type="Pfam" id="PF16770">
    <property type="entry name" value="RTT107_BRCT_5"/>
    <property type="match status" value="1"/>
</dbReference>
<feature type="region of interest" description="Disordered" evidence="11">
    <location>
        <begin position="377"/>
        <end position="419"/>
    </location>
</feature>
<comment type="caution">
    <text evidence="13">The sequence shown here is derived from an EMBL/GenBank/DDBJ whole genome shotgun (WGS) entry which is preliminary data.</text>
</comment>
<keyword evidence="5" id="KW-0227">DNA damage</keyword>
<name>A0AAN8JIA5_PATCE</name>
<dbReference type="GO" id="GO:0005694">
    <property type="term" value="C:chromosome"/>
    <property type="evidence" value="ECO:0007669"/>
    <property type="project" value="UniProtKB-SubCell"/>
</dbReference>
<dbReference type="GO" id="GO:0051321">
    <property type="term" value="P:meiotic cell cycle"/>
    <property type="evidence" value="ECO:0007669"/>
    <property type="project" value="UniProtKB-KW"/>
</dbReference>
<keyword evidence="4" id="KW-0158">Chromosome</keyword>
<dbReference type="Pfam" id="PF08599">
    <property type="entry name" value="Nbs1_C"/>
    <property type="match status" value="1"/>
</dbReference>
<dbReference type="InterPro" id="IPR036420">
    <property type="entry name" value="BRCT_dom_sf"/>
</dbReference>